<feature type="region of interest" description="Disordered" evidence="1">
    <location>
        <begin position="1"/>
        <end position="29"/>
    </location>
</feature>
<dbReference type="AlphaFoldDB" id="A0A0D6E0N1"/>
<evidence type="ECO:0000313" key="2">
    <source>
        <dbReference type="EMBL" id="CEN29521.1"/>
    </source>
</evidence>
<evidence type="ECO:0000256" key="1">
    <source>
        <dbReference type="SAM" id="MobiDB-lite"/>
    </source>
</evidence>
<evidence type="ECO:0000313" key="3">
    <source>
        <dbReference type="Proteomes" id="UP000033166"/>
    </source>
</evidence>
<geneLocation type="plasmid" evidence="2 3">
    <name>II</name>
</geneLocation>
<dbReference type="KEGG" id="lpk:LACPI_2321"/>
<name>A0A0D6E0N1_9LACT</name>
<organism evidence="2 3">
    <name type="scientific">Pseudolactococcus piscium MKFS47</name>
    <dbReference type="NCBI Taxonomy" id="297352"/>
    <lineage>
        <taxon>Bacteria</taxon>
        <taxon>Bacillati</taxon>
        <taxon>Bacillota</taxon>
        <taxon>Bacilli</taxon>
        <taxon>Lactobacillales</taxon>
        <taxon>Streptococcaceae</taxon>
        <taxon>Pseudolactococcus</taxon>
    </lineage>
</organism>
<dbReference type="Proteomes" id="UP000033166">
    <property type="component" value="Plasmid II"/>
</dbReference>
<protein>
    <submittedName>
        <fullName evidence="2">Uncharacterized protein</fullName>
    </submittedName>
</protein>
<dbReference type="EMBL" id="LN774770">
    <property type="protein sequence ID" value="CEN29521.1"/>
    <property type="molecule type" value="Genomic_DNA"/>
</dbReference>
<keyword evidence="2" id="KW-0614">Plasmid</keyword>
<dbReference type="RefSeq" id="WP_047916716.1">
    <property type="nucleotide sequence ID" value="NZ_LN774770.1"/>
</dbReference>
<sequence length="99" mass="11280">MDEQKFNSSTENTATVSKQKNKKRRKKTVSDIDMQIKELQKKKELLILKSTSEIGDFVISTLSNNGISIDDIEDNKGLFLVELETLLNDNSKNFSELLN</sequence>
<dbReference type="HOGENOM" id="CLU_2315913_0_0_9"/>
<feature type="compositionally biased region" description="Polar residues" evidence="1">
    <location>
        <begin position="1"/>
        <end position="17"/>
    </location>
</feature>
<reference evidence="3" key="1">
    <citation type="submission" date="2015-01" db="EMBL/GenBank/DDBJ databases">
        <authorList>
            <person name="Andreevskaya M."/>
        </authorList>
    </citation>
    <scope>NUCLEOTIDE SEQUENCE [LARGE SCALE GENOMIC DNA]</scope>
    <source>
        <strain evidence="3">MKFS47</strain>
        <plasmid evidence="3">II</plasmid>
    </source>
</reference>
<accession>A0A0D6E0N1</accession>
<gene>
    <name evidence="2" type="ORF">LACPI_2321</name>
</gene>
<proteinExistence type="predicted"/>